<protein>
    <recommendedName>
        <fullName evidence="3 9">Glucose-1-phosphate thymidylyltransferase</fullName>
        <ecNumber evidence="3 9">2.7.7.24</ecNumber>
    </recommendedName>
</protein>
<comment type="similarity">
    <text evidence="2 9">Belongs to the glucose-1-phosphate thymidylyltransferase family.</text>
</comment>
<evidence type="ECO:0000259" key="10">
    <source>
        <dbReference type="Pfam" id="PF00483"/>
    </source>
</evidence>
<feature type="domain" description="Nucleotidyl transferase" evidence="10">
    <location>
        <begin position="4"/>
        <end position="239"/>
    </location>
</feature>
<dbReference type="SUPFAM" id="SSF53448">
    <property type="entry name" value="Nucleotide-diphospho-sugar transferases"/>
    <property type="match status" value="1"/>
</dbReference>
<organism evidence="11 12">
    <name type="scientific">Rhizobium vallis</name>
    <dbReference type="NCBI Taxonomy" id="634290"/>
    <lineage>
        <taxon>Bacteria</taxon>
        <taxon>Pseudomonadati</taxon>
        <taxon>Pseudomonadota</taxon>
        <taxon>Alphaproteobacteria</taxon>
        <taxon>Hyphomicrobiales</taxon>
        <taxon>Rhizobiaceae</taxon>
        <taxon>Rhizobium/Agrobacterium group</taxon>
        <taxon>Rhizobium</taxon>
    </lineage>
</organism>
<dbReference type="NCBIfam" id="TIGR01207">
    <property type="entry name" value="rmlA"/>
    <property type="match status" value="1"/>
</dbReference>
<evidence type="ECO:0000313" key="11">
    <source>
        <dbReference type="EMBL" id="RUM26000.1"/>
    </source>
</evidence>
<reference evidence="12" key="1">
    <citation type="submission" date="2018-11" db="EMBL/GenBank/DDBJ databases">
        <title>Rhizobium chutanense sp. nov., isolated from root nodules of Phaseolus vulgaris in China.</title>
        <authorList>
            <person name="Huo Y."/>
        </authorList>
    </citation>
    <scope>NUCLEOTIDE SEQUENCE [LARGE SCALE GENOMIC DNA]</scope>
    <source>
        <strain evidence="12">CCBAU 65647</strain>
    </source>
</reference>
<dbReference type="GO" id="GO:0008879">
    <property type="term" value="F:glucose-1-phosphate thymidylyltransferase activity"/>
    <property type="evidence" value="ECO:0007669"/>
    <property type="project" value="UniProtKB-EC"/>
</dbReference>
<dbReference type="OrthoDB" id="9803871at2"/>
<evidence type="ECO:0000256" key="9">
    <source>
        <dbReference type="RuleBase" id="RU003706"/>
    </source>
</evidence>
<evidence type="ECO:0000256" key="6">
    <source>
        <dbReference type="ARBA" id="ARBA00022723"/>
    </source>
</evidence>
<proteinExistence type="inferred from homology"/>
<evidence type="ECO:0000256" key="5">
    <source>
        <dbReference type="ARBA" id="ARBA00022695"/>
    </source>
</evidence>
<dbReference type="InterPro" id="IPR029044">
    <property type="entry name" value="Nucleotide-diphossugar_trans"/>
</dbReference>
<dbReference type="EC" id="2.7.7.24" evidence="3 9"/>
<evidence type="ECO:0000256" key="2">
    <source>
        <dbReference type="ARBA" id="ARBA00010480"/>
    </source>
</evidence>
<comment type="caution">
    <text evidence="11">The sequence shown here is derived from an EMBL/GenBank/DDBJ whole genome shotgun (WGS) entry which is preliminary data.</text>
</comment>
<dbReference type="InterPro" id="IPR005907">
    <property type="entry name" value="G1P_thy_trans_s"/>
</dbReference>
<dbReference type="RefSeq" id="WP_126920064.1">
    <property type="nucleotide sequence ID" value="NZ_ML133687.1"/>
</dbReference>
<dbReference type="Proteomes" id="UP000278823">
    <property type="component" value="Unassembled WGS sequence"/>
</dbReference>
<comment type="function">
    <text evidence="9">Catalyzes the formation of dTDP-glucose, from dTTP and glucose 1-phosphate, as well as its pyrophosphorolysis.</text>
</comment>
<dbReference type="FunFam" id="3.90.550.10:FF:000023">
    <property type="entry name" value="Glucose-1-phosphate thymidylyltransferase"/>
    <property type="match status" value="1"/>
</dbReference>
<dbReference type="PANTHER" id="PTHR43532:SF1">
    <property type="entry name" value="GLUCOSE-1-PHOSPHATE THYMIDYLYLTRANSFERASE 1"/>
    <property type="match status" value="1"/>
</dbReference>
<gene>
    <name evidence="11" type="primary">rfbA</name>
    <name evidence="11" type="ORF">EFQ99_06815</name>
</gene>
<dbReference type="CDD" id="cd02538">
    <property type="entry name" value="G1P_TT_short"/>
    <property type="match status" value="1"/>
</dbReference>
<evidence type="ECO:0000256" key="7">
    <source>
        <dbReference type="ARBA" id="ARBA00022842"/>
    </source>
</evidence>
<dbReference type="AlphaFoldDB" id="A0A3S0QRJ3"/>
<evidence type="ECO:0000256" key="1">
    <source>
        <dbReference type="ARBA" id="ARBA00001946"/>
    </source>
</evidence>
<dbReference type="PANTHER" id="PTHR43532">
    <property type="entry name" value="GLUCOSE-1-PHOSPHATE THYMIDYLYLTRANSFERASE"/>
    <property type="match status" value="1"/>
</dbReference>
<evidence type="ECO:0000256" key="3">
    <source>
        <dbReference type="ARBA" id="ARBA00012461"/>
    </source>
</evidence>
<comment type="cofactor">
    <cofactor evidence="1">
        <name>Mg(2+)</name>
        <dbReference type="ChEBI" id="CHEBI:18420"/>
    </cofactor>
</comment>
<accession>A0A3S0QRJ3</accession>
<keyword evidence="6 9" id="KW-0479">Metal-binding</keyword>
<evidence type="ECO:0000256" key="4">
    <source>
        <dbReference type="ARBA" id="ARBA00022679"/>
    </source>
</evidence>
<evidence type="ECO:0000313" key="12">
    <source>
        <dbReference type="Proteomes" id="UP000278823"/>
    </source>
</evidence>
<comment type="catalytic activity">
    <reaction evidence="8 9">
        <text>dTTP + alpha-D-glucose 1-phosphate + H(+) = dTDP-alpha-D-glucose + diphosphate</text>
        <dbReference type="Rhea" id="RHEA:15225"/>
        <dbReference type="ChEBI" id="CHEBI:15378"/>
        <dbReference type="ChEBI" id="CHEBI:33019"/>
        <dbReference type="ChEBI" id="CHEBI:37568"/>
        <dbReference type="ChEBI" id="CHEBI:57477"/>
        <dbReference type="ChEBI" id="CHEBI:58601"/>
        <dbReference type="EC" id="2.7.7.24"/>
    </reaction>
</comment>
<keyword evidence="7 9" id="KW-0460">Magnesium</keyword>
<sequence>MRRGIVLAGGSGTRLAPLTTAVSKQLLPIYDKPMIYYSLSALLLSDIREILIISTPRDLPLFQHLLGDGSRFGISLHYAVQENPNGLAEAFIIGEKFLDGLSSALVLGDNVFYGEGFSDHLMTAGSRARGATVFSYPVQNPKDFGVVSFGADGRALAIEEKPEKPKSNSAVVGLYFYDERVVQFAHEQKPSARGELEITDINKRYLEMGDLYVEQLGRGFAWLDTGTFTSMLDATNFVATLQRRQGLRIACLEEIAFRKGWISETDLLSHAERYKNSEYGKYVLELPNFV</sequence>
<dbReference type="GO" id="GO:0046872">
    <property type="term" value="F:metal ion binding"/>
    <property type="evidence" value="ECO:0007669"/>
    <property type="project" value="UniProtKB-KW"/>
</dbReference>
<dbReference type="Pfam" id="PF00483">
    <property type="entry name" value="NTP_transferase"/>
    <property type="match status" value="1"/>
</dbReference>
<keyword evidence="5 9" id="KW-0548">Nucleotidyltransferase</keyword>
<dbReference type="InterPro" id="IPR005835">
    <property type="entry name" value="NTP_transferase_dom"/>
</dbReference>
<keyword evidence="4 9" id="KW-0808">Transferase</keyword>
<name>A0A3S0QRJ3_9HYPH</name>
<evidence type="ECO:0000256" key="8">
    <source>
        <dbReference type="ARBA" id="ARBA00049336"/>
    </source>
</evidence>
<dbReference type="Gene3D" id="3.90.550.10">
    <property type="entry name" value="Spore Coat Polysaccharide Biosynthesis Protein SpsA, Chain A"/>
    <property type="match status" value="1"/>
</dbReference>
<dbReference type="EMBL" id="RJTH01000002">
    <property type="protein sequence ID" value="RUM26000.1"/>
    <property type="molecule type" value="Genomic_DNA"/>
</dbReference>
<keyword evidence="12" id="KW-1185">Reference proteome</keyword>